<evidence type="ECO:0000313" key="9">
    <source>
        <dbReference type="EMBL" id="PIP62473.1"/>
    </source>
</evidence>
<evidence type="ECO:0000313" key="10">
    <source>
        <dbReference type="Proteomes" id="UP000231021"/>
    </source>
</evidence>
<dbReference type="NCBIfam" id="TIGR02127">
    <property type="entry name" value="pyrF_sub2"/>
    <property type="match status" value="1"/>
</dbReference>
<evidence type="ECO:0000259" key="8">
    <source>
        <dbReference type="SMART" id="SM00934"/>
    </source>
</evidence>
<dbReference type="InterPro" id="IPR011060">
    <property type="entry name" value="RibuloseP-bd_barrel"/>
</dbReference>
<comment type="catalytic activity">
    <reaction evidence="6">
        <text>orotidine 5'-phosphate + H(+) = UMP + CO2</text>
        <dbReference type="Rhea" id="RHEA:11596"/>
        <dbReference type="ChEBI" id="CHEBI:15378"/>
        <dbReference type="ChEBI" id="CHEBI:16526"/>
        <dbReference type="ChEBI" id="CHEBI:57538"/>
        <dbReference type="ChEBI" id="CHEBI:57865"/>
        <dbReference type="EC" id="4.1.1.23"/>
    </reaction>
</comment>
<dbReference type="InterPro" id="IPR011995">
    <property type="entry name" value="OMPdecase_type-2"/>
</dbReference>
<dbReference type="InterPro" id="IPR001754">
    <property type="entry name" value="OMPdeCOase_dom"/>
</dbReference>
<evidence type="ECO:0000256" key="5">
    <source>
        <dbReference type="ARBA" id="ARBA00023239"/>
    </source>
</evidence>
<keyword evidence="3" id="KW-0210">Decarboxylase</keyword>
<reference evidence="9 10" key="1">
    <citation type="submission" date="2017-09" db="EMBL/GenBank/DDBJ databases">
        <title>Depth-based differentiation of microbial function through sediment-hosted aquifers and enrichment of novel symbionts in the deep terrestrial subsurface.</title>
        <authorList>
            <person name="Probst A.J."/>
            <person name="Ladd B."/>
            <person name="Jarett J.K."/>
            <person name="Geller-Mcgrath D.E."/>
            <person name="Sieber C.M."/>
            <person name="Emerson J.B."/>
            <person name="Anantharaman K."/>
            <person name="Thomas B.C."/>
            <person name="Malmstrom R."/>
            <person name="Stieglmeier M."/>
            <person name="Klingl A."/>
            <person name="Woyke T."/>
            <person name="Ryan C.M."/>
            <person name="Banfield J.F."/>
        </authorList>
    </citation>
    <scope>NUCLEOTIDE SEQUENCE [LARGE SCALE GENOMIC DNA]</scope>
    <source>
        <strain evidence="9">CG22_combo_CG10-13_8_21_14_all_35_9</strain>
    </source>
</reference>
<dbReference type="Proteomes" id="UP000231021">
    <property type="component" value="Unassembled WGS sequence"/>
</dbReference>
<dbReference type="SUPFAM" id="SSF51366">
    <property type="entry name" value="Ribulose-phoshate binding barrel"/>
    <property type="match status" value="1"/>
</dbReference>
<evidence type="ECO:0000256" key="3">
    <source>
        <dbReference type="ARBA" id="ARBA00022793"/>
    </source>
</evidence>
<dbReference type="GO" id="GO:0044205">
    <property type="term" value="P:'de novo' UMP biosynthetic process"/>
    <property type="evidence" value="ECO:0007669"/>
    <property type="project" value="UniProtKB-UniPathway"/>
</dbReference>
<feature type="domain" description="Orotidine 5'-phosphate decarboxylase" evidence="8">
    <location>
        <begin position="1"/>
        <end position="238"/>
    </location>
</feature>
<dbReference type="PANTHER" id="PTHR43375">
    <property type="entry name" value="OROTIDINE 5'-PHOSPHATE DECARBOXYLASE"/>
    <property type="match status" value="1"/>
</dbReference>
<dbReference type="GO" id="GO:0006207">
    <property type="term" value="P:'de novo' pyrimidine nucleobase biosynthetic process"/>
    <property type="evidence" value="ECO:0007669"/>
    <property type="project" value="InterPro"/>
</dbReference>
<dbReference type="PANTHER" id="PTHR43375:SF1">
    <property type="entry name" value="OROTIDINE 5'-PHOSPHATE DECARBOXYLASE"/>
    <property type="match status" value="1"/>
</dbReference>
<protein>
    <recommendedName>
        <fullName evidence="7">Orotidine-5'-phosphate decarboxylase</fullName>
        <ecNumber evidence="7">4.1.1.23</ecNumber>
    </recommendedName>
</protein>
<dbReference type="EMBL" id="PCTB01000078">
    <property type="protein sequence ID" value="PIP62473.1"/>
    <property type="molecule type" value="Genomic_DNA"/>
</dbReference>
<dbReference type="InterPro" id="IPR013785">
    <property type="entry name" value="Aldolase_TIM"/>
</dbReference>
<keyword evidence="5" id="KW-0456">Lyase</keyword>
<dbReference type="CDD" id="cd04725">
    <property type="entry name" value="OMP_decarboxylase_like"/>
    <property type="match status" value="1"/>
</dbReference>
<comment type="similarity">
    <text evidence="2">Belongs to the OMP decarboxylase family. Type 2 subfamily.</text>
</comment>
<feature type="non-terminal residue" evidence="9">
    <location>
        <position position="1"/>
    </location>
</feature>
<dbReference type="SMART" id="SM00934">
    <property type="entry name" value="OMPdecase"/>
    <property type="match status" value="1"/>
</dbReference>
<accession>A0A2H0BXN4</accession>
<dbReference type="EC" id="4.1.1.23" evidence="7"/>
<comment type="pathway">
    <text evidence="1">Pyrimidine metabolism; UMP biosynthesis via de novo pathway; UMP from orotate: step 2/2.</text>
</comment>
<gene>
    <name evidence="9" type="primary">pyrF</name>
    <name evidence="9" type="ORF">COW98_03865</name>
</gene>
<dbReference type="AlphaFoldDB" id="A0A2H0BXN4"/>
<evidence type="ECO:0000256" key="2">
    <source>
        <dbReference type="ARBA" id="ARBA00008847"/>
    </source>
</evidence>
<dbReference type="UniPathway" id="UPA00070">
    <property type="reaction ID" value="UER00120"/>
</dbReference>
<sequence length="253" mass="27939">VGLDSDFNKIPEYLKSKENAVFEFNKAIIDATHDFVCAYKPNSAFYEARGEEGIKELKMTFDYINNEYPEVFTIIDAKRADIGNTNDGYAKYAFDFLKADGITLHPYLGHEAMGPFLEREDKASIILCRTSNKGAGEFQDLVSQGEPLYKIVAKKVTKEWNKLGNCMMVIGATYPEELAEVRKIAGDMTFLVPGVGAQGGDVEKTVKAGLNSKGAGMIINSSRGIIFASSGPDFAATARQEAKKLKEEINKYR</sequence>
<proteinExistence type="inferred from homology"/>
<dbReference type="GO" id="GO:0004590">
    <property type="term" value="F:orotidine-5'-phosphate decarboxylase activity"/>
    <property type="evidence" value="ECO:0007669"/>
    <property type="project" value="UniProtKB-UniRule"/>
</dbReference>
<comment type="caution">
    <text evidence="9">The sequence shown here is derived from an EMBL/GenBank/DDBJ whole genome shotgun (WGS) entry which is preliminary data.</text>
</comment>
<evidence type="ECO:0000256" key="4">
    <source>
        <dbReference type="ARBA" id="ARBA00022975"/>
    </source>
</evidence>
<evidence type="ECO:0000256" key="1">
    <source>
        <dbReference type="ARBA" id="ARBA00004861"/>
    </source>
</evidence>
<keyword evidence="4" id="KW-0665">Pyrimidine biosynthesis</keyword>
<name>A0A2H0BXN4_9BACT</name>
<evidence type="ECO:0000256" key="6">
    <source>
        <dbReference type="ARBA" id="ARBA00049157"/>
    </source>
</evidence>
<dbReference type="Gene3D" id="3.20.20.70">
    <property type="entry name" value="Aldolase class I"/>
    <property type="match status" value="1"/>
</dbReference>
<dbReference type="Pfam" id="PF00215">
    <property type="entry name" value="OMPdecase"/>
    <property type="match status" value="1"/>
</dbReference>
<evidence type="ECO:0000256" key="7">
    <source>
        <dbReference type="NCBIfam" id="TIGR02127"/>
    </source>
</evidence>
<organism evidence="9 10">
    <name type="scientific">Candidatus Roizmanbacteria bacterium CG22_combo_CG10-13_8_21_14_all_35_9</name>
    <dbReference type="NCBI Taxonomy" id="1974861"/>
    <lineage>
        <taxon>Bacteria</taxon>
        <taxon>Candidatus Roizmaniibacteriota</taxon>
    </lineage>
</organism>